<dbReference type="EMBL" id="CP159307">
    <property type="protein sequence ID" value="XCH32886.1"/>
    <property type="molecule type" value="Genomic_DNA"/>
</dbReference>
<name>A0AAU8G964_9CHLR</name>
<dbReference type="InterPro" id="IPR036188">
    <property type="entry name" value="FAD/NAD-bd_sf"/>
</dbReference>
<keyword evidence="1" id="KW-0560">Oxidoreductase</keyword>
<evidence type="ECO:0000313" key="1">
    <source>
        <dbReference type="EMBL" id="XCH32886.1"/>
    </source>
</evidence>
<dbReference type="EC" id="1.-.-.-" evidence="1"/>
<dbReference type="Pfam" id="PF05834">
    <property type="entry name" value="Lycopene_cycl"/>
    <property type="match status" value="1"/>
</dbReference>
<dbReference type="NCBIfam" id="TIGR02032">
    <property type="entry name" value="GG-red-SF"/>
    <property type="match status" value="1"/>
</dbReference>
<dbReference type="AlphaFoldDB" id="A0AAU8G964"/>
<dbReference type="GO" id="GO:0016628">
    <property type="term" value="F:oxidoreductase activity, acting on the CH-CH group of donors, NAD or NADP as acceptor"/>
    <property type="evidence" value="ECO:0007669"/>
    <property type="project" value="InterPro"/>
</dbReference>
<proteinExistence type="predicted"/>
<dbReference type="InterPro" id="IPR050407">
    <property type="entry name" value="Geranylgeranyl_reductase"/>
</dbReference>
<protein>
    <submittedName>
        <fullName evidence="1">NAD(P)/FAD-dependent oxidoreductase</fullName>
        <ecNumber evidence="1">1.-.-.-</ecNumber>
    </submittedName>
</protein>
<gene>
    <name evidence="1" type="ORF">ABV300_06940</name>
</gene>
<dbReference type="PRINTS" id="PR00420">
    <property type="entry name" value="RNGMNOXGNASE"/>
</dbReference>
<reference evidence="1" key="1">
    <citation type="submission" date="2024-06" db="EMBL/GenBank/DDBJ databases">
        <title>A Novel Isolate, Dehalogenimonas sp. Strain 4OHTPN, Dechlorinates Aromatic 4 Hydroxy chlorothalonil by a Novel Reductive Dehalogenase.</title>
        <authorList>
            <person name="Liu G."/>
        </authorList>
    </citation>
    <scope>NUCLEOTIDE SEQUENCE</scope>
    <source>
        <strain evidence="1">4OHTPN</strain>
    </source>
</reference>
<organism evidence="1">
    <name type="scientific">Dehalogenimonas sp. 4OHTPN</name>
    <dbReference type="NCBI Taxonomy" id="3166643"/>
    <lineage>
        <taxon>Bacteria</taxon>
        <taxon>Bacillati</taxon>
        <taxon>Chloroflexota</taxon>
        <taxon>Dehalococcoidia</taxon>
        <taxon>Dehalococcoidales</taxon>
        <taxon>Dehalococcoidaceae</taxon>
        <taxon>Dehalogenimonas</taxon>
    </lineage>
</organism>
<dbReference type="SUPFAM" id="SSF51905">
    <property type="entry name" value="FAD/NAD(P)-binding domain"/>
    <property type="match status" value="1"/>
</dbReference>
<dbReference type="RefSeq" id="WP_353714152.1">
    <property type="nucleotide sequence ID" value="NZ_CP159307.1"/>
</dbReference>
<sequence>MVTNFDSDVIVIGAGPAGSRTAQRLAAAGYAVILVERRAESGGPVCCTGIISCEAFTRFEIDPAIALREFTGAAIFAPNGRPVQVQRDSPQAVIVDRGSLDGFLTTRAVESGARLLLNTRAESIRTDDNRVIISVASSGGSYNLTTRAAVIASGLAPGLLRNLGLGRIKDTALGLQVEVDTPEPAEVQLFLGRRFAPGFFGWLAPISDRKAKLGLLTRTKTDNSLNALADFLRCRRIINQVSDDIQCRPIPLSTLPKTFSDRIIVVGDAAGQVKSTTGGGLSYGMTCADIAADTMTKALSMNKLDAAALQSYERAWKARLGWDLRLGRLAMHVFQQLSDRQIDRLIERCADKRVFDRMAADERLTFDRHGAALLSAGRSVWPALLSI</sequence>
<dbReference type="InterPro" id="IPR011777">
    <property type="entry name" value="Geranylgeranyl_Rdtase_fam"/>
</dbReference>
<accession>A0AAU8G964</accession>
<dbReference type="Gene3D" id="3.50.50.60">
    <property type="entry name" value="FAD/NAD(P)-binding domain"/>
    <property type="match status" value="1"/>
</dbReference>
<dbReference type="PANTHER" id="PTHR42685:SF18">
    <property type="entry name" value="DIGERANYLGERANYLGLYCEROPHOSPHOLIPID REDUCTASE"/>
    <property type="match status" value="1"/>
</dbReference>
<dbReference type="PANTHER" id="PTHR42685">
    <property type="entry name" value="GERANYLGERANYL DIPHOSPHATE REDUCTASE"/>
    <property type="match status" value="1"/>
</dbReference>